<proteinExistence type="predicted"/>
<dbReference type="OrthoDB" id="201863at2157"/>
<gene>
    <name evidence="1" type="ORF">GS429_01265</name>
</gene>
<dbReference type="PROSITE" id="PS51257">
    <property type="entry name" value="PROKAR_LIPOPROTEIN"/>
    <property type="match status" value="1"/>
</dbReference>
<sequence length="325" mass="36376">MVQLTRRSLLTLVGTTVAAGSTAIAGCLGRFDDPTDSLPAADDHSNDCPDSDVDRLVAYREIDPDDIDIYLEPSTDSIDEGERIAFTLRNESFSEFSYNQYNWVLHKRVDGEWYFIAPREIPQPLHTLRPRRSYEWELSVDNAGIEDGTAIGGTGPSTARDPIPGLGGGEYAFGTDGWFDGPDEKIGFCARFELEADELELTPTDDVAETAWEDEVLVARSSRGDPDGDYSRLGAYELERIVDERGAGEKREGEESVEPLLTETVLRNDQLRDVLALAREYDADRVRLEEHDASYPIFGSREDGRYEYDGVTYEITTSELEPKDH</sequence>
<comment type="caution">
    <text evidence="1">The sequence shown here is derived from an EMBL/GenBank/DDBJ whole genome shotgun (WGS) entry which is preliminary data.</text>
</comment>
<dbReference type="EMBL" id="WUYX01000004">
    <property type="protein sequence ID" value="MXV60720.1"/>
    <property type="molecule type" value="Genomic_DNA"/>
</dbReference>
<name>A0A6B0VGR1_9EURY</name>
<dbReference type="AlphaFoldDB" id="A0A6B0VGR1"/>
<accession>A0A6B0VGR1</accession>
<keyword evidence="2" id="KW-1185">Reference proteome</keyword>
<evidence type="ECO:0000313" key="1">
    <source>
        <dbReference type="EMBL" id="MXV60720.1"/>
    </source>
</evidence>
<organism evidence="1 2">
    <name type="scientific">Natronorubrum halalkaliphilum</name>
    <dbReference type="NCBI Taxonomy" id="2691917"/>
    <lineage>
        <taxon>Archaea</taxon>
        <taxon>Methanobacteriati</taxon>
        <taxon>Methanobacteriota</taxon>
        <taxon>Stenosarchaea group</taxon>
        <taxon>Halobacteria</taxon>
        <taxon>Halobacteriales</taxon>
        <taxon>Natrialbaceae</taxon>
        <taxon>Natronorubrum</taxon>
    </lineage>
</organism>
<reference evidence="1 2" key="1">
    <citation type="submission" date="2020-01" db="EMBL/GenBank/DDBJ databases">
        <title>Natronorubrum sp. JWXQ-INN 674 isolated from Inner Mongolia Autonomous Region of China.</title>
        <authorList>
            <person name="Xue Q."/>
        </authorList>
    </citation>
    <scope>NUCLEOTIDE SEQUENCE [LARGE SCALE GENOMIC DNA]</scope>
    <source>
        <strain evidence="1 2">JWXQ-INN-674</strain>
    </source>
</reference>
<dbReference type="RefSeq" id="WP_160061962.1">
    <property type="nucleotide sequence ID" value="NZ_WUYX01000004.1"/>
</dbReference>
<evidence type="ECO:0000313" key="2">
    <source>
        <dbReference type="Proteomes" id="UP000434101"/>
    </source>
</evidence>
<dbReference type="Proteomes" id="UP000434101">
    <property type="component" value="Unassembled WGS sequence"/>
</dbReference>
<protein>
    <submittedName>
        <fullName evidence="1">Uncharacterized protein</fullName>
    </submittedName>
</protein>